<evidence type="ECO:0000256" key="4">
    <source>
        <dbReference type="ARBA" id="ARBA00022692"/>
    </source>
</evidence>
<dbReference type="InterPro" id="IPR003593">
    <property type="entry name" value="AAA+_ATPase"/>
</dbReference>
<dbReference type="SMART" id="SM00382">
    <property type="entry name" value="AAA"/>
    <property type="match status" value="1"/>
</dbReference>
<feature type="transmembrane region" description="Helical" evidence="12">
    <location>
        <begin position="32"/>
        <end position="55"/>
    </location>
</feature>
<keyword evidence="4 12" id="KW-0812">Transmembrane</keyword>
<dbReference type="Gene3D" id="1.20.1560.10">
    <property type="entry name" value="ABC transporter type 1, transmembrane domain"/>
    <property type="match status" value="1"/>
</dbReference>
<evidence type="ECO:0000256" key="6">
    <source>
        <dbReference type="ARBA" id="ARBA00022840"/>
    </source>
</evidence>
<dbReference type="CDD" id="cd18547">
    <property type="entry name" value="ABC_6TM_Tm288_like"/>
    <property type="match status" value="1"/>
</dbReference>
<evidence type="ECO:0000256" key="2">
    <source>
        <dbReference type="ARBA" id="ARBA00022448"/>
    </source>
</evidence>
<dbReference type="STRING" id="446470.Snas_6290"/>
<protein>
    <recommendedName>
        <fullName evidence="11">Fatty acid ABC transporter ATP-binding/permease protein</fullName>
    </recommendedName>
</protein>
<reference evidence="15 16" key="1">
    <citation type="journal article" date="2009" name="Stand. Genomic Sci.">
        <title>Complete genome sequence of Stackebrandtia nassauensis type strain (LLR-40K-21).</title>
        <authorList>
            <person name="Munk C."/>
            <person name="Lapidus A."/>
            <person name="Copeland A."/>
            <person name="Jando M."/>
            <person name="Mayilraj S."/>
            <person name="Glavina Del Rio T."/>
            <person name="Nolan M."/>
            <person name="Chen F."/>
            <person name="Lucas S."/>
            <person name="Tice H."/>
            <person name="Cheng J.F."/>
            <person name="Han C."/>
            <person name="Detter J.C."/>
            <person name="Bruce D."/>
            <person name="Goodwin L."/>
            <person name="Chain P."/>
            <person name="Pitluck S."/>
            <person name="Goker M."/>
            <person name="Ovchinikova G."/>
            <person name="Pati A."/>
            <person name="Ivanova N."/>
            <person name="Mavromatis K."/>
            <person name="Chen A."/>
            <person name="Palaniappan K."/>
            <person name="Land M."/>
            <person name="Hauser L."/>
            <person name="Chang Y.J."/>
            <person name="Jeffries C.D."/>
            <person name="Bristow J."/>
            <person name="Eisen J.A."/>
            <person name="Markowitz V."/>
            <person name="Hugenholtz P."/>
            <person name="Kyrpides N.C."/>
            <person name="Klenk H.P."/>
        </authorList>
    </citation>
    <scope>NUCLEOTIDE SEQUENCE [LARGE SCALE GENOMIC DNA]</scope>
    <source>
        <strain evidence="16">DSM 44728 / CIP 108903 / NRRL B-16338 / NBRC 102104 / LLR-40K-21</strain>
    </source>
</reference>
<evidence type="ECO:0000256" key="1">
    <source>
        <dbReference type="ARBA" id="ARBA00004651"/>
    </source>
</evidence>
<evidence type="ECO:0000256" key="12">
    <source>
        <dbReference type="SAM" id="Phobius"/>
    </source>
</evidence>
<feature type="domain" description="ABC transporter" evidence="13">
    <location>
        <begin position="354"/>
        <end position="588"/>
    </location>
</feature>
<dbReference type="Pfam" id="PF00664">
    <property type="entry name" value="ABC_membrane"/>
    <property type="match status" value="1"/>
</dbReference>
<dbReference type="EMBL" id="CP001778">
    <property type="protein sequence ID" value="ADD45910.1"/>
    <property type="molecule type" value="Genomic_DNA"/>
</dbReference>
<sequence length="598" mass="64136">MNHPQGEKNKPDDFRATSLRVLRGLNADRVRLTAVLTLAVLAIGMTVVQPVLLGLTTDTIIAGVKGSGVDFGRVATILGTAAALTAIAWLLQVVLGRLIATIAQTMAYRLRQQTDVKLSRLPLSYFDTQARGEVLSRATNDIDNLSQTVQQVFARVLTSILLLLGTAVMMFVLSPILALVVMATVPVILWSTKAIGKRAQPRFKRQWAATGKLNGHIEEMYSGHELVTAFGRRREAAEVFAEHNDEVLDSSVSAQFVSGLIAPVLTFLGNINYVLVAVIGGIRVASGAMTIGEIQAFVQYVMQFNQPLAGFAAMAGQIQSAIASAERVYELLDATEQQPDADHTRELGEVRGAVEFDAVSFRYKADEPLIDDLNLSVKPGQTVAIVGPTGAGKTTVVNLLLRFYELDGGSIAVDGADIATLSRQQLRANIGMVLQDTWLFNGTIAENIAYGAPDASRERIVAAAKAVHADRLIRTLPDGYDTVLDSDADGLSAGERQLITIARAFLIEPSILVLDEATSSVDTRTEMLVQSAMAKLRDGRTSFVIAHRLSTIKDADVILVMESGRIVETGSHAELVAANGAYARLHAAQFAAAQPVPG</sequence>
<dbReference type="SUPFAM" id="SSF90123">
    <property type="entry name" value="ABC transporter transmembrane region"/>
    <property type="match status" value="1"/>
</dbReference>
<dbReference type="eggNOG" id="COG1132">
    <property type="taxonomic scope" value="Bacteria"/>
</dbReference>
<dbReference type="InterPro" id="IPR027417">
    <property type="entry name" value="P-loop_NTPase"/>
</dbReference>
<dbReference type="FunFam" id="1.20.1560.10:FF:000011">
    <property type="entry name" value="Multidrug ABC transporter ATP-binding protein"/>
    <property type="match status" value="1"/>
</dbReference>
<dbReference type="InterPro" id="IPR011527">
    <property type="entry name" value="ABC1_TM_dom"/>
</dbReference>
<dbReference type="PROSITE" id="PS50893">
    <property type="entry name" value="ABC_TRANSPORTER_2"/>
    <property type="match status" value="1"/>
</dbReference>
<dbReference type="GO" id="GO:0016887">
    <property type="term" value="F:ATP hydrolysis activity"/>
    <property type="evidence" value="ECO:0007669"/>
    <property type="project" value="InterPro"/>
</dbReference>
<dbReference type="OrthoDB" id="9806127at2"/>
<evidence type="ECO:0000313" key="15">
    <source>
        <dbReference type="EMBL" id="ADD45910.1"/>
    </source>
</evidence>
<dbReference type="InterPro" id="IPR003439">
    <property type="entry name" value="ABC_transporter-like_ATP-bd"/>
</dbReference>
<dbReference type="HOGENOM" id="CLU_000604_84_3_11"/>
<evidence type="ECO:0000256" key="8">
    <source>
        <dbReference type="ARBA" id="ARBA00023136"/>
    </source>
</evidence>
<dbReference type="GO" id="GO:0015421">
    <property type="term" value="F:ABC-type oligopeptide transporter activity"/>
    <property type="evidence" value="ECO:0007669"/>
    <property type="project" value="TreeGrafter"/>
</dbReference>
<dbReference type="InterPro" id="IPR039421">
    <property type="entry name" value="Type_1_exporter"/>
</dbReference>
<dbReference type="InterPro" id="IPR017871">
    <property type="entry name" value="ABC_transporter-like_CS"/>
</dbReference>
<dbReference type="RefSeq" id="WP_013021481.1">
    <property type="nucleotide sequence ID" value="NC_013947.1"/>
</dbReference>
<dbReference type="AlphaFoldDB" id="D3Q425"/>
<evidence type="ECO:0000259" key="14">
    <source>
        <dbReference type="PROSITE" id="PS50929"/>
    </source>
</evidence>
<comment type="subcellular location">
    <subcellularLocation>
        <location evidence="1">Cell membrane</location>
        <topology evidence="1">Multi-pass membrane protein</topology>
    </subcellularLocation>
</comment>
<dbReference type="Gene3D" id="3.40.50.300">
    <property type="entry name" value="P-loop containing nucleotide triphosphate hydrolases"/>
    <property type="match status" value="1"/>
</dbReference>
<evidence type="ECO:0000256" key="5">
    <source>
        <dbReference type="ARBA" id="ARBA00022741"/>
    </source>
</evidence>
<evidence type="ECO:0000256" key="11">
    <source>
        <dbReference type="ARBA" id="ARBA00071747"/>
    </source>
</evidence>
<comment type="function">
    <text evidence="9">ABC transporter involved in fatty acid import. Transmembrane domains (TMD) form a pore in the membrane and the ATP-binding domain (NBD) is responsible for energy generation.</text>
</comment>
<keyword evidence="16" id="KW-1185">Reference proteome</keyword>
<evidence type="ECO:0000256" key="10">
    <source>
        <dbReference type="ARBA" id="ARBA00061644"/>
    </source>
</evidence>
<evidence type="ECO:0000256" key="7">
    <source>
        <dbReference type="ARBA" id="ARBA00022989"/>
    </source>
</evidence>
<evidence type="ECO:0000259" key="13">
    <source>
        <dbReference type="PROSITE" id="PS50893"/>
    </source>
</evidence>
<keyword evidence="5" id="KW-0547">Nucleotide-binding</keyword>
<dbReference type="InterPro" id="IPR036640">
    <property type="entry name" value="ABC1_TM_sf"/>
</dbReference>
<name>D3Q425_STANL</name>
<comment type="similarity">
    <text evidence="10">Belongs to the ABC transporter superfamily. Lipid exporter (TC 3.A.1.106) family.</text>
</comment>
<gene>
    <name evidence="15" type="ordered locus">Snas_6290</name>
</gene>
<dbReference type="GO" id="GO:0005524">
    <property type="term" value="F:ATP binding"/>
    <property type="evidence" value="ECO:0007669"/>
    <property type="project" value="UniProtKB-KW"/>
</dbReference>
<dbReference type="SUPFAM" id="SSF52540">
    <property type="entry name" value="P-loop containing nucleoside triphosphate hydrolases"/>
    <property type="match status" value="1"/>
</dbReference>
<keyword evidence="8 12" id="KW-0472">Membrane</keyword>
<keyword evidence="6" id="KW-0067">ATP-binding</keyword>
<accession>D3Q425</accession>
<evidence type="ECO:0000256" key="9">
    <source>
        <dbReference type="ARBA" id="ARBA00055053"/>
    </source>
</evidence>
<dbReference type="FunFam" id="3.40.50.300:FF:000287">
    <property type="entry name" value="Multidrug ABC transporter ATP-binding protein"/>
    <property type="match status" value="1"/>
</dbReference>
<keyword evidence="2" id="KW-0813">Transport</keyword>
<keyword evidence="7 12" id="KW-1133">Transmembrane helix</keyword>
<feature type="domain" description="ABC transmembrane type-1" evidence="14">
    <location>
        <begin position="34"/>
        <end position="320"/>
    </location>
</feature>
<feature type="transmembrane region" description="Helical" evidence="12">
    <location>
        <begin position="75"/>
        <end position="100"/>
    </location>
</feature>
<dbReference type="KEGG" id="sna:Snas_6290"/>
<dbReference type="PANTHER" id="PTHR43394">
    <property type="entry name" value="ATP-DEPENDENT PERMEASE MDL1, MITOCHONDRIAL"/>
    <property type="match status" value="1"/>
</dbReference>
<proteinExistence type="inferred from homology"/>
<organism evidence="15 16">
    <name type="scientific">Stackebrandtia nassauensis (strain DSM 44728 / CIP 108903 / NRRL B-16338 / NBRC 102104 / LLR-40K-21)</name>
    <dbReference type="NCBI Taxonomy" id="446470"/>
    <lineage>
        <taxon>Bacteria</taxon>
        <taxon>Bacillati</taxon>
        <taxon>Actinomycetota</taxon>
        <taxon>Actinomycetes</taxon>
        <taxon>Glycomycetales</taxon>
        <taxon>Glycomycetaceae</taxon>
        <taxon>Stackebrandtia</taxon>
    </lineage>
</organism>
<dbReference type="PANTHER" id="PTHR43394:SF1">
    <property type="entry name" value="ATP-BINDING CASSETTE SUB-FAMILY B MEMBER 10, MITOCHONDRIAL"/>
    <property type="match status" value="1"/>
</dbReference>
<dbReference type="PROSITE" id="PS50929">
    <property type="entry name" value="ABC_TM1F"/>
    <property type="match status" value="1"/>
</dbReference>
<dbReference type="Pfam" id="PF00005">
    <property type="entry name" value="ABC_tran"/>
    <property type="match status" value="1"/>
</dbReference>
<keyword evidence="3" id="KW-1003">Cell membrane</keyword>
<dbReference type="Proteomes" id="UP000000844">
    <property type="component" value="Chromosome"/>
</dbReference>
<dbReference type="CDD" id="cd03254">
    <property type="entry name" value="ABCC_Glucan_exporter_like"/>
    <property type="match status" value="1"/>
</dbReference>
<evidence type="ECO:0000256" key="3">
    <source>
        <dbReference type="ARBA" id="ARBA00022475"/>
    </source>
</evidence>
<dbReference type="GO" id="GO:0005886">
    <property type="term" value="C:plasma membrane"/>
    <property type="evidence" value="ECO:0007669"/>
    <property type="project" value="UniProtKB-SubCell"/>
</dbReference>
<dbReference type="PROSITE" id="PS00211">
    <property type="entry name" value="ABC_TRANSPORTER_1"/>
    <property type="match status" value="1"/>
</dbReference>
<evidence type="ECO:0000313" key="16">
    <source>
        <dbReference type="Proteomes" id="UP000000844"/>
    </source>
</evidence>